<comment type="caution">
    <text evidence="1">The sequence shown here is derived from an EMBL/GenBank/DDBJ whole genome shotgun (WGS) entry which is preliminary data.</text>
</comment>
<protein>
    <submittedName>
        <fullName evidence="1">Cytochrome P450</fullName>
    </submittedName>
</protein>
<evidence type="ECO:0000313" key="2">
    <source>
        <dbReference type="Proteomes" id="UP000814140"/>
    </source>
</evidence>
<dbReference type="EMBL" id="MU277263">
    <property type="protein sequence ID" value="KAI0056520.1"/>
    <property type="molecule type" value="Genomic_DNA"/>
</dbReference>
<gene>
    <name evidence="1" type="ORF">BV25DRAFT_1872751</name>
</gene>
<sequence>MDCTWVPQRPDSGFLLGHFPAFVTSRAGIIQREWARTYGSAVRSVGPVGIERVFLFSPAALHKILVSDWMDYPRPQFLRNVLGLSTGYGLLTVTGDEHKQMRKAMNLAFALPNLMAQTEQYYDHIEVLVNVLRNQLSKQSDESQGKVMPVYEWMSKVTLDIICDTAFGYHSNSLLNPNNELTEAYEDLIGLQDGVTLAISVLVAIPGMPSFLASELCYRFRRLFELSSFLAPVKIWVDSVHRIRRISRAMLAEKLADTAVNVDDTSTKKDVMSLLLSNEAMVDQVLTFLGAGHETTASGLSWALWLLANDAQAQTKLRDEVSRVFADTERPDYRALKDLPMLDCVMRAPPHHMESLRLMPPVPTTIRTASKSAWIDGIYVPKGTDIHLPIHAANTSTDVWGPDAEEFRPERWLALPAAYTPAFSMLSFVAGPHGCIGKTMGISEMKVVLAAVIANFEFAPAHAGLRIEC</sequence>
<proteinExistence type="predicted"/>
<organism evidence="1 2">
    <name type="scientific">Artomyces pyxidatus</name>
    <dbReference type="NCBI Taxonomy" id="48021"/>
    <lineage>
        <taxon>Eukaryota</taxon>
        <taxon>Fungi</taxon>
        <taxon>Dikarya</taxon>
        <taxon>Basidiomycota</taxon>
        <taxon>Agaricomycotina</taxon>
        <taxon>Agaricomycetes</taxon>
        <taxon>Russulales</taxon>
        <taxon>Auriscalpiaceae</taxon>
        <taxon>Artomyces</taxon>
    </lineage>
</organism>
<name>A0ACB8SKQ8_9AGAM</name>
<reference evidence="1" key="2">
    <citation type="journal article" date="2022" name="New Phytol.">
        <title>Evolutionary transition to the ectomycorrhizal habit in the genomes of a hyperdiverse lineage of mushroom-forming fungi.</title>
        <authorList>
            <person name="Looney B."/>
            <person name="Miyauchi S."/>
            <person name="Morin E."/>
            <person name="Drula E."/>
            <person name="Courty P.E."/>
            <person name="Kohler A."/>
            <person name="Kuo A."/>
            <person name="LaButti K."/>
            <person name="Pangilinan J."/>
            <person name="Lipzen A."/>
            <person name="Riley R."/>
            <person name="Andreopoulos W."/>
            <person name="He G."/>
            <person name="Johnson J."/>
            <person name="Nolan M."/>
            <person name="Tritt A."/>
            <person name="Barry K.W."/>
            <person name="Grigoriev I.V."/>
            <person name="Nagy L.G."/>
            <person name="Hibbett D."/>
            <person name="Henrissat B."/>
            <person name="Matheny P.B."/>
            <person name="Labbe J."/>
            <person name="Martin F.M."/>
        </authorList>
    </citation>
    <scope>NUCLEOTIDE SEQUENCE</scope>
    <source>
        <strain evidence="1">HHB10654</strain>
    </source>
</reference>
<dbReference type="Proteomes" id="UP000814140">
    <property type="component" value="Unassembled WGS sequence"/>
</dbReference>
<evidence type="ECO:0000313" key="1">
    <source>
        <dbReference type="EMBL" id="KAI0056520.1"/>
    </source>
</evidence>
<reference evidence="1" key="1">
    <citation type="submission" date="2021-03" db="EMBL/GenBank/DDBJ databases">
        <authorList>
            <consortium name="DOE Joint Genome Institute"/>
            <person name="Ahrendt S."/>
            <person name="Looney B.P."/>
            <person name="Miyauchi S."/>
            <person name="Morin E."/>
            <person name="Drula E."/>
            <person name="Courty P.E."/>
            <person name="Chicoki N."/>
            <person name="Fauchery L."/>
            <person name="Kohler A."/>
            <person name="Kuo A."/>
            <person name="Labutti K."/>
            <person name="Pangilinan J."/>
            <person name="Lipzen A."/>
            <person name="Riley R."/>
            <person name="Andreopoulos W."/>
            <person name="He G."/>
            <person name="Johnson J."/>
            <person name="Barry K.W."/>
            <person name="Grigoriev I.V."/>
            <person name="Nagy L."/>
            <person name="Hibbett D."/>
            <person name="Henrissat B."/>
            <person name="Matheny P.B."/>
            <person name="Labbe J."/>
            <person name="Martin F."/>
        </authorList>
    </citation>
    <scope>NUCLEOTIDE SEQUENCE</scope>
    <source>
        <strain evidence="1">HHB10654</strain>
    </source>
</reference>
<keyword evidence="2" id="KW-1185">Reference proteome</keyword>
<accession>A0ACB8SKQ8</accession>